<sequence length="74" mass="8028">MINVEAPVTDFEFLAQQSLRQDAQINGGESTSHLVSLVQDAANIYQHTEDDLRVVALFGGRYVGGVILVRGSPL</sequence>
<accession>A0A183AZ49</accession>
<gene>
    <name evidence="1" type="ORF">ECPE_LOCUS12234</name>
</gene>
<proteinExistence type="predicted"/>
<protein>
    <submittedName>
        <fullName evidence="3">Acetyltransferase</fullName>
    </submittedName>
</protein>
<evidence type="ECO:0000313" key="2">
    <source>
        <dbReference type="Proteomes" id="UP000272942"/>
    </source>
</evidence>
<dbReference type="Proteomes" id="UP000272942">
    <property type="component" value="Unassembled WGS sequence"/>
</dbReference>
<dbReference type="AlphaFoldDB" id="A0A183AZ49"/>
<reference evidence="1 2" key="2">
    <citation type="submission" date="2018-11" db="EMBL/GenBank/DDBJ databases">
        <authorList>
            <consortium name="Pathogen Informatics"/>
        </authorList>
    </citation>
    <scope>NUCLEOTIDE SEQUENCE [LARGE SCALE GENOMIC DNA]</scope>
    <source>
        <strain evidence="1 2">Egypt</strain>
    </source>
</reference>
<dbReference type="EMBL" id="UZAN01052447">
    <property type="protein sequence ID" value="VDP89499.1"/>
    <property type="molecule type" value="Genomic_DNA"/>
</dbReference>
<keyword evidence="2" id="KW-1185">Reference proteome</keyword>
<reference evidence="3" key="1">
    <citation type="submission" date="2016-06" db="UniProtKB">
        <authorList>
            <consortium name="WormBaseParasite"/>
        </authorList>
    </citation>
    <scope>IDENTIFICATION</scope>
</reference>
<evidence type="ECO:0000313" key="1">
    <source>
        <dbReference type="EMBL" id="VDP89499.1"/>
    </source>
</evidence>
<name>A0A183AZ49_9TREM</name>
<organism evidence="3">
    <name type="scientific">Echinostoma caproni</name>
    <dbReference type="NCBI Taxonomy" id="27848"/>
    <lineage>
        <taxon>Eukaryota</taxon>
        <taxon>Metazoa</taxon>
        <taxon>Spiralia</taxon>
        <taxon>Lophotrochozoa</taxon>
        <taxon>Platyhelminthes</taxon>
        <taxon>Trematoda</taxon>
        <taxon>Digenea</taxon>
        <taxon>Plagiorchiida</taxon>
        <taxon>Echinostomata</taxon>
        <taxon>Echinostomatoidea</taxon>
        <taxon>Echinostomatidae</taxon>
        <taxon>Echinostoma</taxon>
    </lineage>
</organism>
<dbReference type="WBParaSite" id="ECPE_0001227001-mRNA-1">
    <property type="protein sequence ID" value="ECPE_0001227001-mRNA-1"/>
    <property type="gene ID" value="ECPE_0001227001"/>
</dbReference>
<evidence type="ECO:0000313" key="3">
    <source>
        <dbReference type="WBParaSite" id="ECPE_0001227001-mRNA-1"/>
    </source>
</evidence>